<feature type="compositionally biased region" description="Acidic residues" evidence="1">
    <location>
        <begin position="172"/>
        <end position="189"/>
    </location>
</feature>
<name>A0ABR1KAG0_9PEZI</name>
<organism evidence="2 3">
    <name type="scientific">Phyllosticta citriasiana</name>
    <dbReference type="NCBI Taxonomy" id="595635"/>
    <lineage>
        <taxon>Eukaryota</taxon>
        <taxon>Fungi</taxon>
        <taxon>Dikarya</taxon>
        <taxon>Ascomycota</taxon>
        <taxon>Pezizomycotina</taxon>
        <taxon>Dothideomycetes</taxon>
        <taxon>Dothideomycetes incertae sedis</taxon>
        <taxon>Botryosphaeriales</taxon>
        <taxon>Phyllostictaceae</taxon>
        <taxon>Phyllosticta</taxon>
    </lineage>
</organism>
<evidence type="ECO:0000256" key="1">
    <source>
        <dbReference type="SAM" id="MobiDB-lite"/>
    </source>
</evidence>
<sequence>MQVAEVTNKPTTTQISGVEPQSVLGAKWHEGRFEHLMLAKARLFHAVPVRHALALAQRLLGPSDQMPQPAYAAQVLAKCDKVIAESVDKIRQNLRPGQSLEANPAVRGVRACDWVDEVLEEKKKREERERHERWLKKEEEKLKREKERLAKKKKEWGWGRDVEVEEDVGRETEEEEKKEEEVVVEEEEEQEKKQEEEKQQ</sequence>
<reference evidence="2 3" key="1">
    <citation type="submission" date="2024-04" db="EMBL/GenBank/DDBJ databases">
        <title>Phyllosticta paracitricarpa is synonymous to the EU quarantine fungus P. citricarpa based on phylogenomic analyses.</title>
        <authorList>
            <consortium name="Lawrence Berkeley National Laboratory"/>
            <person name="Van Ingen-Buijs V.A."/>
            <person name="Van Westerhoven A.C."/>
            <person name="Haridas S."/>
            <person name="Skiadas P."/>
            <person name="Martin F."/>
            <person name="Groenewald J.Z."/>
            <person name="Crous P.W."/>
            <person name="Seidl M.F."/>
        </authorList>
    </citation>
    <scope>NUCLEOTIDE SEQUENCE [LARGE SCALE GENOMIC DNA]</scope>
    <source>
        <strain evidence="2 3">CBS 123371</strain>
    </source>
</reference>
<feature type="compositionally biased region" description="Basic and acidic residues" evidence="1">
    <location>
        <begin position="190"/>
        <end position="200"/>
    </location>
</feature>
<protein>
    <submittedName>
        <fullName evidence="2">Uncharacterized protein</fullName>
    </submittedName>
</protein>
<proteinExistence type="predicted"/>
<gene>
    <name evidence="2" type="ORF">IWZ03DRAFT_91858</name>
</gene>
<dbReference type="EMBL" id="JBBPHU010000018">
    <property type="protein sequence ID" value="KAK7509406.1"/>
    <property type="molecule type" value="Genomic_DNA"/>
</dbReference>
<feature type="region of interest" description="Disordered" evidence="1">
    <location>
        <begin position="165"/>
        <end position="200"/>
    </location>
</feature>
<evidence type="ECO:0000313" key="3">
    <source>
        <dbReference type="Proteomes" id="UP001363622"/>
    </source>
</evidence>
<comment type="caution">
    <text evidence="2">The sequence shown here is derived from an EMBL/GenBank/DDBJ whole genome shotgun (WGS) entry which is preliminary data.</text>
</comment>
<accession>A0ABR1KAG0</accession>
<keyword evidence="3" id="KW-1185">Reference proteome</keyword>
<evidence type="ECO:0000313" key="2">
    <source>
        <dbReference type="EMBL" id="KAK7509406.1"/>
    </source>
</evidence>
<dbReference type="Proteomes" id="UP001363622">
    <property type="component" value="Unassembled WGS sequence"/>
</dbReference>